<evidence type="ECO:0000256" key="7">
    <source>
        <dbReference type="SAM" id="MobiDB-lite"/>
    </source>
</evidence>
<evidence type="ECO:0000256" key="6">
    <source>
        <dbReference type="ARBA" id="ARBA00022840"/>
    </source>
</evidence>
<keyword evidence="4" id="KW-0547">Nucleotide-binding</keyword>
<feature type="region of interest" description="Disordered" evidence="7">
    <location>
        <begin position="1"/>
        <end position="46"/>
    </location>
</feature>
<accession>A0ABQ9TST2</accession>
<proteinExistence type="predicted"/>
<evidence type="ECO:0000313" key="10">
    <source>
        <dbReference type="Proteomes" id="UP001266305"/>
    </source>
</evidence>
<dbReference type="GO" id="GO:0016301">
    <property type="term" value="F:kinase activity"/>
    <property type="evidence" value="ECO:0007669"/>
    <property type="project" value="UniProtKB-KW"/>
</dbReference>
<protein>
    <recommendedName>
        <fullName evidence="1">non-specific serine/threonine protein kinase</fullName>
        <ecNumber evidence="1">2.7.11.1</ecNumber>
    </recommendedName>
</protein>
<dbReference type="CDD" id="cd01093">
    <property type="entry name" value="CRIB_PAK_like"/>
    <property type="match status" value="1"/>
</dbReference>
<name>A0ABQ9TST2_SAGOE</name>
<dbReference type="PROSITE" id="PS50108">
    <property type="entry name" value="CRIB"/>
    <property type="match status" value="1"/>
</dbReference>
<keyword evidence="6" id="KW-0067">ATP-binding</keyword>
<reference evidence="9 10" key="1">
    <citation type="submission" date="2023-05" db="EMBL/GenBank/DDBJ databases">
        <title>B98-5 Cell Line De Novo Hybrid Assembly: An Optical Mapping Approach.</title>
        <authorList>
            <person name="Kananen K."/>
            <person name="Auerbach J.A."/>
            <person name="Kautto E."/>
            <person name="Blachly J.S."/>
        </authorList>
    </citation>
    <scope>NUCLEOTIDE SEQUENCE [LARGE SCALE GENOMIC DNA]</scope>
    <source>
        <strain evidence="9">B95-8</strain>
        <tissue evidence="9">Cell line</tissue>
    </source>
</reference>
<feature type="region of interest" description="Disordered" evidence="7">
    <location>
        <begin position="113"/>
        <end position="162"/>
    </location>
</feature>
<feature type="domain" description="CRIB" evidence="8">
    <location>
        <begin position="40"/>
        <end position="53"/>
    </location>
</feature>
<evidence type="ECO:0000256" key="5">
    <source>
        <dbReference type="ARBA" id="ARBA00022777"/>
    </source>
</evidence>
<dbReference type="EMBL" id="JASSZA010000019">
    <property type="protein sequence ID" value="KAK2087853.1"/>
    <property type="molecule type" value="Genomic_DNA"/>
</dbReference>
<evidence type="ECO:0000256" key="2">
    <source>
        <dbReference type="ARBA" id="ARBA00022527"/>
    </source>
</evidence>
<feature type="compositionally biased region" description="Acidic residues" evidence="7">
    <location>
        <begin position="136"/>
        <end position="146"/>
    </location>
</feature>
<keyword evidence="3" id="KW-0808">Transferase</keyword>
<evidence type="ECO:0000256" key="4">
    <source>
        <dbReference type="ARBA" id="ARBA00022741"/>
    </source>
</evidence>
<evidence type="ECO:0000256" key="1">
    <source>
        <dbReference type="ARBA" id="ARBA00012513"/>
    </source>
</evidence>
<evidence type="ECO:0000259" key="8">
    <source>
        <dbReference type="PROSITE" id="PS50108"/>
    </source>
</evidence>
<gene>
    <name evidence="9" type="primary">PAK2_2</name>
    <name evidence="9" type="ORF">P7K49_033760</name>
</gene>
<dbReference type="Gene3D" id="3.90.810.10">
    <property type="entry name" value="CRIB domain"/>
    <property type="match status" value="1"/>
</dbReference>
<dbReference type="SMART" id="SM00285">
    <property type="entry name" value="PBD"/>
    <property type="match status" value="1"/>
</dbReference>
<dbReference type="Proteomes" id="UP001266305">
    <property type="component" value="Unassembled WGS sequence"/>
</dbReference>
<organism evidence="9 10">
    <name type="scientific">Saguinus oedipus</name>
    <name type="common">Cotton-top tamarin</name>
    <name type="synonym">Oedipomidas oedipus</name>
    <dbReference type="NCBI Taxonomy" id="9490"/>
    <lineage>
        <taxon>Eukaryota</taxon>
        <taxon>Metazoa</taxon>
        <taxon>Chordata</taxon>
        <taxon>Craniata</taxon>
        <taxon>Vertebrata</taxon>
        <taxon>Euteleostomi</taxon>
        <taxon>Mammalia</taxon>
        <taxon>Eutheria</taxon>
        <taxon>Euarchontoglires</taxon>
        <taxon>Primates</taxon>
        <taxon>Haplorrhini</taxon>
        <taxon>Platyrrhini</taxon>
        <taxon>Cebidae</taxon>
        <taxon>Callitrichinae</taxon>
        <taxon>Saguinus</taxon>
    </lineage>
</organism>
<dbReference type="InterPro" id="IPR036936">
    <property type="entry name" value="CRIB_dom_sf"/>
</dbReference>
<dbReference type="InterPro" id="IPR033923">
    <property type="entry name" value="PAK_BD"/>
</dbReference>
<keyword evidence="5 9" id="KW-0418">Kinase</keyword>
<dbReference type="InterPro" id="IPR000095">
    <property type="entry name" value="CRIB_dom"/>
</dbReference>
<evidence type="ECO:0000256" key="3">
    <source>
        <dbReference type="ARBA" id="ARBA00022679"/>
    </source>
</evidence>
<sequence>MEYKPPAPPVGMSSTVFSTGGKDPLQRDRSKKKEKERPDISPPADFEHTIHVGFDAVTGEFTGMPEQWARLLQTSNITKLEQKKNPQAVLDVPKFYNSNTVKQQKYLSFTPLEKDDFPSATPPLNVKESETSAVVTEEDDDDDEEIAPPVTAPGPDHTKSIYTRPVIDHLCTSW</sequence>
<keyword evidence="10" id="KW-1185">Reference proteome</keyword>
<dbReference type="Pfam" id="PF00786">
    <property type="entry name" value="PBD"/>
    <property type="match status" value="1"/>
</dbReference>
<dbReference type="EC" id="2.7.11.1" evidence="1"/>
<comment type="caution">
    <text evidence="9">The sequence shown here is derived from an EMBL/GenBank/DDBJ whole genome shotgun (WGS) entry which is preliminary data.</text>
</comment>
<keyword evidence="2" id="KW-0723">Serine/threonine-protein kinase</keyword>
<evidence type="ECO:0000313" key="9">
    <source>
        <dbReference type="EMBL" id="KAK2087853.1"/>
    </source>
</evidence>
<feature type="compositionally biased region" description="Basic and acidic residues" evidence="7">
    <location>
        <begin position="24"/>
        <end position="46"/>
    </location>
</feature>